<dbReference type="GO" id="GO:0009279">
    <property type="term" value="C:cell outer membrane"/>
    <property type="evidence" value="ECO:0007669"/>
    <property type="project" value="UniProtKB-SubCell"/>
</dbReference>
<dbReference type="Pfam" id="PF07715">
    <property type="entry name" value="Plug"/>
    <property type="match status" value="1"/>
</dbReference>
<feature type="domain" description="TonB-dependent receptor plug" evidence="18">
    <location>
        <begin position="62"/>
        <end position="162"/>
    </location>
</feature>
<dbReference type="EMBL" id="JAKUML010000006">
    <property type="protein sequence ID" value="MCJ8146335.1"/>
    <property type="molecule type" value="Genomic_DNA"/>
</dbReference>
<evidence type="ECO:0000256" key="7">
    <source>
        <dbReference type="ARBA" id="ARBA00022729"/>
    </source>
</evidence>
<comment type="caution">
    <text evidence="19">The sequence shown here is derived from an EMBL/GenBank/DDBJ whole genome shotgun (WGS) entry which is preliminary data.</text>
</comment>
<dbReference type="CDD" id="cd01347">
    <property type="entry name" value="ligand_gated_channel"/>
    <property type="match status" value="1"/>
</dbReference>
<reference evidence="19" key="1">
    <citation type="submission" date="2022-02" db="EMBL/GenBank/DDBJ databases">
        <title>Acinetobacter A3.8 sp. nov., isolated from Sediment (Zhairuo Island).</title>
        <authorList>
            <person name="Zheng K."/>
        </authorList>
    </citation>
    <scope>NUCLEOTIDE SEQUENCE</scope>
    <source>
        <strain evidence="19">A3.8</strain>
    </source>
</reference>
<feature type="signal peptide" evidence="16">
    <location>
        <begin position="1"/>
        <end position="29"/>
    </location>
</feature>
<dbReference type="GO" id="GO:0015344">
    <property type="term" value="F:siderophore uptake transmembrane transporter activity"/>
    <property type="evidence" value="ECO:0007669"/>
    <property type="project" value="TreeGrafter"/>
</dbReference>
<dbReference type="PROSITE" id="PS52016">
    <property type="entry name" value="TONB_DEPENDENT_REC_3"/>
    <property type="match status" value="1"/>
</dbReference>
<dbReference type="AlphaFoldDB" id="A0A9X2BA82"/>
<dbReference type="InterPro" id="IPR037066">
    <property type="entry name" value="Plug_dom_sf"/>
</dbReference>
<keyword evidence="6 14" id="KW-0812">Transmembrane</keyword>
<evidence type="ECO:0000256" key="2">
    <source>
        <dbReference type="ARBA" id="ARBA00009810"/>
    </source>
</evidence>
<evidence type="ECO:0000313" key="20">
    <source>
        <dbReference type="Proteomes" id="UP001139701"/>
    </source>
</evidence>
<dbReference type="NCBIfam" id="NF007349">
    <property type="entry name" value="PRK09840.1"/>
    <property type="match status" value="1"/>
</dbReference>
<feature type="chain" id="PRO_5040771282" evidence="16">
    <location>
        <begin position="30"/>
        <end position="753"/>
    </location>
</feature>
<sequence>MKTIKSRKHQCAPQLLAVAATALPFSAHAVDQVIELPTIEVTAEQENYKVDQVSSNKFTQPLVDTTQTISIISQQLLQEQSASTLTEALRNVPGVGTFALGENGRMNTGDAITMRGFDAANSIFVDGIRDLGNISRDVFNIEQIEVFKGPAGTDNGRTAASGSINLKSKEAQAQDFNRATIGFGSDSFVRSTADLNQSITDSAALRLNAMIENADAVNRDHVENKKWAIAPSIGFGLDSDTRLFLNYLYTEQDNVIDGGVSTVGLEGFDASRNENYADIADYLNSNRVDASTFYGSADDFDDVKANMATLRIEHDISEVSKLTSAVRWGRMTHKYLATIPTSFVVNGDAEDTQVNRSGNNGDTVNKILTSQTNFTTSFKTGALEHDLSTGIEITQEEMDNYGYDATVLPTSLYNPDARLASSLEHNPSYSKGELDTYSVYAFDTVQLSPRWAINGGVRLDHYNLNANGVSNTAGRGQPANYEFSESENSDNLFNWKAGVLFKPTESGSFYASYSVQQQPPGTITGGDGLGSLNAFAPSTNANSNNNLDLDPQETNNAEIGTKWEVMDQRLLLSGALFHTELTNEMTEDDDGTYYQNGKKTVKGVELGAVGQITDQWQLSAGYTYQDSEIENVTQAVGTGAVSADGSDEIPFTPTDAFTLWSTYKADKWSVGGGTRYIGEMKKSRDGNQVGPAVVPDYWIVDAMASYQITKNIGLQLNVNNLFDEDYVASINRGGWRYIPGAERSYRATLNFNF</sequence>
<evidence type="ECO:0000256" key="11">
    <source>
        <dbReference type="ARBA" id="ARBA00023136"/>
    </source>
</evidence>
<keyword evidence="8" id="KW-0408">Iron</keyword>
<evidence type="ECO:0000256" key="8">
    <source>
        <dbReference type="ARBA" id="ARBA00023004"/>
    </source>
</evidence>
<keyword evidence="11 14" id="KW-0472">Membrane</keyword>
<keyword evidence="9" id="KW-0406">Ion transport</keyword>
<accession>A0A9X2BA82</accession>
<dbReference type="Proteomes" id="UP001139701">
    <property type="component" value="Unassembled WGS sequence"/>
</dbReference>
<gene>
    <name evidence="19" type="ORF">MKI79_05385</name>
</gene>
<feature type="domain" description="TonB-dependent receptor-like beta-barrel" evidence="17">
    <location>
        <begin position="259"/>
        <end position="721"/>
    </location>
</feature>
<dbReference type="GO" id="GO:0015891">
    <property type="term" value="P:siderophore transport"/>
    <property type="evidence" value="ECO:0007669"/>
    <property type="project" value="InterPro"/>
</dbReference>
<evidence type="ECO:0000256" key="1">
    <source>
        <dbReference type="ARBA" id="ARBA00004571"/>
    </source>
</evidence>
<evidence type="ECO:0000313" key="19">
    <source>
        <dbReference type="EMBL" id="MCJ8146335.1"/>
    </source>
</evidence>
<evidence type="ECO:0000259" key="18">
    <source>
        <dbReference type="Pfam" id="PF07715"/>
    </source>
</evidence>
<keyword evidence="5" id="KW-0410">Iron transport</keyword>
<dbReference type="GO" id="GO:0038023">
    <property type="term" value="F:signaling receptor activity"/>
    <property type="evidence" value="ECO:0007669"/>
    <property type="project" value="InterPro"/>
</dbReference>
<keyword evidence="13 14" id="KW-0998">Cell outer membrane</keyword>
<dbReference type="InterPro" id="IPR036942">
    <property type="entry name" value="Beta-barrel_TonB_sf"/>
</dbReference>
<dbReference type="InterPro" id="IPR000531">
    <property type="entry name" value="Beta-barrel_TonB"/>
</dbReference>
<evidence type="ECO:0000256" key="12">
    <source>
        <dbReference type="ARBA" id="ARBA00023170"/>
    </source>
</evidence>
<evidence type="ECO:0000256" key="10">
    <source>
        <dbReference type="ARBA" id="ARBA00023077"/>
    </source>
</evidence>
<comment type="subcellular location">
    <subcellularLocation>
        <location evidence="1 14">Cell outer membrane</location>
        <topology evidence="1 14">Multi-pass membrane protein</topology>
    </subcellularLocation>
</comment>
<dbReference type="InterPro" id="IPR012910">
    <property type="entry name" value="Plug_dom"/>
</dbReference>
<keyword evidence="20" id="KW-1185">Reference proteome</keyword>
<proteinExistence type="inferred from homology"/>
<evidence type="ECO:0000259" key="17">
    <source>
        <dbReference type="Pfam" id="PF00593"/>
    </source>
</evidence>
<keyword evidence="12 19" id="KW-0675">Receptor</keyword>
<dbReference type="PANTHER" id="PTHR32552">
    <property type="entry name" value="FERRICHROME IRON RECEPTOR-RELATED"/>
    <property type="match status" value="1"/>
</dbReference>
<evidence type="ECO:0000256" key="5">
    <source>
        <dbReference type="ARBA" id="ARBA00022496"/>
    </source>
</evidence>
<evidence type="ECO:0000256" key="15">
    <source>
        <dbReference type="RuleBase" id="RU003357"/>
    </source>
</evidence>
<dbReference type="Gene3D" id="2.170.130.10">
    <property type="entry name" value="TonB-dependent receptor, plug domain"/>
    <property type="match status" value="1"/>
</dbReference>
<keyword evidence="3 14" id="KW-0813">Transport</keyword>
<protein>
    <submittedName>
        <fullName evidence="19">Catecholate siderophore receptor Fiu</fullName>
    </submittedName>
</protein>
<keyword evidence="7 16" id="KW-0732">Signal</keyword>
<dbReference type="Pfam" id="PF00593">
    <property type="entry name" value="TonB_dep_Rec_b-barrel"/>
    <property type="match status" value="1"/>
</dbReference>
<keyword evidence="10 15" id="KW-0798">TonB box</keyword>
<dbReference type="NCBIfam" id="TIGR01783">
    <property type="entry name" value="TonB-siderophor"/>
    <property type="match status" value="1"/>
</dbReference>
<keyword evidence="4 14" id="KW-1134">Transmembrane beta strand</keyword>
<evidence type="ECO:0000256" key="3">
    <source>
        <dbReference type="ARBA" id="ARBA00022448"/>
    </source>
</evidence>
<evidence type="ECO:0000256" key="9">
    <source>
        <dbReference type="ARBA" id="ARBA00023065"/>
    </source>
</evidence>
<evidence type="ECO:0000256" key="16">
    <source>
        <dbReference type="SAM" id="SignalP"/>
    </source>
</evidence>
<dbReference type="SUPFAM" id="SSF56935">
    <property type="entry name" value="Porins"/>
    <property type="match status" value="1"/>
</dbReference>
<evidence type="ECO:0000256" key="14">
    <source>
        <dbReference type="PROSITE-ProRule" id="PRU01360"/>
    </source>
</evidence>
<evidence type="ECO:0000256" key="6">
    <source>
        <dbReference type="ARBA" id="ARBA00022692"/>
    </source>
</evidence>
<dbReference type="PANTHER" id="PTHR32552:SF89">
    <property type="entry name" value="CATECHOLATE SIDEROPHORE RECEPTOR FIU"/>
    <property type="match status" value="1"/>
</dbReference>
<dbReference type="InterPro" id="IPR039426">
    <property type="entry name" value="TonB-dep_rcpt-like"/>
</dbReference>
<dbReference type="InterPro" id="IPR010105">
    <property type="entry name" value="TonB_sidphr_rcpt"/>
</dbReference>
<dbReference type="Gene3D" id="2.40.170.20">
    <property type="entry name" value="TonB-dependent receptor, beta-barrel domain"/>
    <property type="match status" value="1"/>
</dbReference>
<evidence type="ECO:0000256" key="13">
    <source>
        <dbReference type="ARBA" id="ARBA00023237"/>
    </source>
</evidence>
<name>A0A9X2BA82_9GAMM</name>
<dbReference type="RefSeq" id="WP_241571020.1">
    <property type="nucleotide sequence ID" value="NZ_JAKUML010000006.1"/>
</dbReference>
<comment type="similarity">
    <text evidence="2 14 15">Belongs to the TonB-dependent receptor family.</text>
</comment>
<organism evidence="19 20">
    <name type="scientific">Acinetobacter sedimenti</name>
    <dbReference type="NCBI Taxonomy" id="2919922"/>
    <lineage>
        <taxon>Bacteria</taxon>
        <taxon>Pseudomonadati</taxon>
        <taxon>Pseudomonadota</taxon>
        <taxon>Gammaproteobacteria</taxon>
        <taxon>Moraxellales</taxon>
        <taxon>Moraxellaceae</taxon>
        <taxon>Acinetobacter</taxon>
    </lineage>
</organism>
<evidence type="ECO:0000256" key="4">
    <source>
        <dbReference type="ARBA" id="ARBA00022452"/>
    </source>
</evidence>